<dbReference type="SUPFAM" id="SSF53901">
    <property type="entry name" value="Thiolase-like"/>
    <property type="match status" value="2"/>
</dbReference>
<organism evidence="9 10">
    <name type="scientific">Burkholderia multivorans CGD2</name>
    <dbReference type="NCBI Taxonomy" id="513052"/>
    <lineage>
        <taxon>Bacteria</taxon>
        <taxon>Pseudomonadati</taxon>
        <taxon>Pseudomonadota</taxon>
        <taxon>Betaproteobacteria</taxon>
        <taxon>Burkholderiales</taxon>
        <taxon>Burkholderiaceae</taxon>
        <taxon>Burkholderia</taxon>
        <taxon>Burkholderia cepacia complex</taxon>
    </lineage>
</organism>
<evidence type="ECO:0000256" key="5">
    <source>
        <dbReference type="ARBA" id="ARBA00023121"/>
    </source>
</evidence>
<protein>
    <recommendedName>
        <fullName evidence="1">propanoyl-CoA C-acyltransferase</fullName>
        <ecNumber evidence="1">2.3.1.176</ecNumber>
    </recommendedName>
    <alternativeName>
        <fullName evidence="6">Propanoyl-CoA C-acyltransferase</fullName>
    </alternativeName>
</protein>
<dbReference type="PANTHER" id="PTHR42870">
    <property type="entry name" value="ACETYL-COA C-ACETYLTRANSFERASE"/>
    <property type="match status" value="1"/>
</dbReference>
<dbReference type="GO" id="GO:0008289">
    <property type="term" value="F:lipid binding"/>
    <property type="evidence" value="ECO:0007669"/>
    <property type="project" value="UniProtKB-KW"/>
</dbReference>
<name>B9BNR7_9BURK</name>
<feature type="domain" description="Thiolase C-terminal" evidence="8">
    <location>
        <begin position="279"/>
        <end position="402"/>
    </location>
</feature>
<proteinExistence type="predicted"/>
<evidence type="ECO:0000259" key="7">
    <source>
        <dbReference type="Pfam" id="PF00108"/>
    </source>
</evidence>
<evidence type="ECO:0000313" key="10">
    <source>
        <dbReference type="Proteomes" id="UP000004535"/>
    </source>
</evidence>
<sequence>MRCAGEVIEGSSDVNRLEEMMRKVVIGGVGMTPFGKFLDRNLKSLAEEAVSLALKDACVTANDVERVFFGNAAAGVVTGQEMIRAQSSLRNTGLDGKPMYNIENACASGSSALNLAWLSVASGQCETALVVGVEKLTHHDKSVSFGAFAKAVDLEEPLPEGMTTGTGSLFMDLYAAKARKWMEKTGADASDFARVVVKSRRAGSLNPYAQFRNETSIEEVLASRMVSDPLTLFMCSSIGDGGAAVFICSEDYAATRDIRPVFIRASSIVSAKGDGSGELVAVRAANAAYEQAGIGPSDVHVVELHDASAPAELIHYENLGLCATGDAPKLIRSGDTDIGGRVSVNPSGGLLSRGHPVGATGVAQIVELTQQLRGTAGARQRPGAKVALAENNGGQLAGDSAVALVTILTT</sequence>
<dbReference type="InterPro" id="IPR020613">
    <property type="entry name" value="Thiolase_CS"/>
</dbReference>
<accession>B9BNR7</accession>
<evidence type="ECO:0000259" key="8">
    <source>
        <dbReference type="Pfam" id="PF22691"/>
    </source>
</evidence>
<evidence type="ECO:0000256" key="2">
    <source>
        <dbReference type="ARBA" id="ARBA00022448"/>
    </source>
</evidence>
<keyword evidence="5" id="KW-0446">Lipid-binding</keyword>
<dbReference type="Proteomes" id="UP000004535">
    <property type="component" value="Unassembled WGS sequence"/>
</dbReference>
<dbReference type="Gene3D" id="3.40.47.10">
    <property type="match status" value="1"/>
</dbReference>
<evidence type="ECO:0000256" key="4">
    <source>
        <dbReference type="ARBA" id="ARBA00023055"/>
    </source>
</evidence>
<dbReference type="InterPro" id="IPR055140">
    <property type="entry name" value="Thiolase_C_2"/>
</dbReference>
<dbReference type="Pfam" id="PF22691">
    <property type="entry name" value="Thiolase_C_1"/>
    <property type="match status" value="1"/>
</dbReference>
<dbReference type="InterPro" id="IPR016039">
    <property type="entry name" value="Thiolase-like"/>
</dbReference>
<dbReference type="InterPro" id="IPR002155">
    <property type="entry name" value="Thiolase"/>
</dbReference>
<dbReference type="GO" id="GO:0006869">
    <property type="term" value="P:lipid transport"/>
    <property type="evidence" value="ECO:0007669"/>
    <property type="project" value="UniProtKB-KW"/>
</dbReference>
<reference evidence="9 10" key="1">
    <citation type="journal article" date="2012" name="J. Bacteriol.">
        <title>Draft Genome Sequence Determination for Cystic Fibrosis and Chronic Granulomatous Disease Burkholderia multivorans Isolates.</title>
        <authorList>
            <person name="Varga J.J."/>
            <person name="Losada L."/>
            <person name="Zelazny A.M."/>
            <person name="Brinkac L."/>
            <person name="Harkins D."/>
            <person name="Radune D."/>
            <person name="Hostetler J."/>
            <person name="Sampaio E.P."/>
            <person name="Ronning C.M."/>
            <person name="Nierman W.C."/>
            <person name="Greenberg D.E."/>
            <person name="Holland S.M."/>
            <person name="Goldberg J.B."/>
        </authorList>
    </citation>
    <scope>NUCLEOTIDE SEQUENCE [LARGE SCALE GENOMIC DNA]</scope>
    <source>
        <strain evidence="9 10">CGD2</strain>
    </source>
</reference>
<evidence type="ECO:0000256" key="6">
    <source>
        <dbReference type="ARBA" id="ARBA00032316"/>
    </source>
</evidence>
<feature type="domain" description="Thiolase N-terminal" evidence="7">
    <location>
        <begin position="24"/>
        <end position="251"/>
    </location>
</feature>
<gene>
    <name evidence="9" type="ORF">BURMUCGD2_6337</name>
</gene>
<dbReference type="PIRSF" id="PIRSF000429">
    <property type="entry name" value="Ac-CoA_Ac_transf"/>
    <property type="match status" value="1"/>
</dbReference>
<dbReference type="AlphaFoldDB" id="B9BNR7"/>
<dbReference type="CDD" id="cd00829">
    <property type="entry name" value="SCP-x_thiolase"/>
    <property type="match status" value="1"/>
</dbReference>
<dbReference type="EMBL" id="ACFC01000004">
    <property type="protein sequence ID" value="EEE07235.1"/>
    <property type="molecule type" value="Genomic_DNA"/>
</dbReference>
<keyword evidence="4" id="KW-0445">Lipid transport</keyword>
<dbReference type="Pfam" id="PF00108">
    <property type="entry name" value="Thiolase_N"/>
    <property type="match status" value="1"/>
</dbReference>
<dbReference type="PROSITE" id="PS00737">
    <property type="entry name" value="THIOLASE_2"/>
    <property type="match status" value="1"/>
</dbReference>
<evidence type="ECO:0000313" key="9">
    <source>
        <dbReference type="EMBL" id="EEE07235.1"/>
    </source>
</evidence>
<keyword evidence="2" id="KW-0813">Transport</keyword>
<dbReference type="InterPro" id="IPR020616">
    <property type="entry name" value="Thiolase_N"/>
</dbReference>
<comment type="caution">
    <text evidence="9">The sequence shown here is derived from an EMBL/GenBank/DDBJ whole genome shotgun (WGS) entry which is preliminary data.</text>
</comment>
<evidence type="ECO:0000256" key="3">
    <source>
        <dbReference type="ARBA" id="ARBA00022679"/>
    </source>
</evidence>
<evidence type="ECO:0000256" key="1">
    <source>
        <dbReference type="ARBA" id="ARBA00012352"/>
    </source>
</evidence>
<keyword evidence="3" id="KW-0808">Transferase</keyword>
<dbReference type="GO" id="GO:0003988">
    <property type="term" value="F:acetyl-CoA C-acyltransferase activity"/>
    <property type="evidence" value="ECO:0007669"/>
    <property type="project" value="UniProtKB-ARBA"/>
</dbReference>
<dbReference type="PANTHER" id="PTHR42870:SF1">
    <property type="entry name" value="NON-SPECIFIC LIPID-TRANSFER PROTEIN-LIKE 2"/>
    <property type="match status" value="1"/>
</dbReference>
<dbReference type="EC" id="2.3.1.176" evidence="1"/>